<dbReference type="GO" id="GO:0016853">
    <property type="term" value="F:isomerase activity"/>
    <property type="evidence" value="ECO:0007669"/>
    <property type="project" value="UniProtKB-KW"/>
</dbReference>
<name>A0A4R2M8E0_9BACE</name>
<dbReference type="InterPro" id="IPR013766">
    <property type="entry name" value="Thioredoxin_domain"/>
</dbReference>
<dbReference type="Gene3D" id="3.40.30.10">
    <property type="entry name" value="Glutaredoxin"/>
    <property type="match status" value="1"/>
</dbReference>
<dbReference type="InterPro" id="IPR050553">
    <property type="entry name" value="Thioredoxin_ResA/DsbE_sf"/>
</dbReference>
<evidence type="ECO:0000259" key="5">
    <source>
        <dbReference type="PROSITE" id="PS51352"/>
    </source>
</evidence>
<sequence>MNSMFSLDSQTGKYHEDKDTQFLREIKASRPFTSINPLTFALLRYIRTFGENIIIIIMKHLHLILAGLLIGISCSLHARNRVIERPPFLVRNTTSIEVSKVIVSDTATVLHIYAKYRPKNWIQIAPESYLQDNNGERYPLRSGIGITPGKNFWMPESGEAEFQLVFPPLPDNATSVDFTEGEKVENGFSIWGIQLKGNKLPKQVLPPDATVHKADAKAELPQPTLQYGKATLTGKWLDFRPGMKSSFKVVVWENWKGDISAITLDINPDGSFSKEVTLLGTTPCSIYTDQGSEIYFFMEPGKTTEVYLNLRELTRRSSKFHNQEKPYGEPAYINGPLQLVAQELNRYQSGESMMTRLYQSSAVFADKDIDAAKEYILKVSDEAQSDIDKLPCSASTRQLLSINNRLETYSMLVSVPNLLTSSALHANRIKEKDAQDFYQQLQQKIPAEYIPYSDLALLNVSQSVLSSQYHNAAIRYIHKRNELAKAWGTDKGIFFDIARNVSFYWNIKDFTPLTDAQKDTLATMPDAYREMLTAANDELLAQIEANKEKTGYVINQVDENVGNEDLFASIIGRYKGKVLLVDFWATWCGPCRMANKAIAPMKEELKAEDIVYLYVTGETSPLNTWKNMIPDIHGEHFRVTEDQWKFLREQHEVKGVPTYLIIDREGSVKFRSTGFPGVEKMKEELLKAVKQEEGKKG</sequence>
<accession>A0A4R2M8E0</accession>
<dbReference type="PANTHER" id="PTHR42852">
    <property type="entry name" value="THIOL:DISULFIDE INTERCHANGE PROTEIN DSBE"/>
    <property type="match status" value="1"/>
</dbReference>
<dbReference type="InterPro" id="IPR036249">
    <property type="entry name" value="Thioredoxin-like_sf"/>
</dbReference>
<evidence type="ECO:0000256" key="2">
    <source>
        <dbReference type="ARBA" id="ARBA00022748"/>
    </source>
</evidence>
<reference evidence="6 7" key="1">
    <citation type="submission" date="2019-03" db="EMBL/GenBank/DDBJ databases">
        <title>Genomic Encyclopedia of Type Strains, Phase IV (KMG-IV): sequencing the most valuable type-strain genomes for metagenomic binning, comparative biology and taxonomic classification.</title>
        <authorList>
            <person name="Goeker M."/>
        </authorList>
    </citation>
    <scope>NUCLEOTIDE SEQUENCE [LARGE SCALE GENOMIC DNA]</scope>
    <source>
        <strain evidence="6 7">DSM 23917</strain>
    </source>
</reference>
<feature type="domain" description="Thioredoxin" evidence="5">
    <location>
        <begin position="518"/>
        <end position="694"/>
    </location>
</feature>
<dbReference type="GO" id="GO:0017004">
    <property type="term" value="P:cytochrome complex assembly"/>
    <property type="evidence" value="ECO:0007669"/>
    <property type="project" value="UniProtKB-KW"/>
</dbReference>
<keyword evidence="2" id="KW-0201">Cytochrome c-type biogenesis</keyword>
<dbReference type="SUPFAM" id="SSF52833">
    <property type="entry name" value="Thioredoxin-like"/>
    <property type="match status" value="1"/>
</dbReference>
<evidence type="ECO:0000313" key="7">
    <source>
        <dbReference type="Proteomes" id="UP000295600"/>
    </source>
</evidence>
<organism evidence="6 7">
    <name type="scientific">Prevotella heparinolytica</name>
    <dbReference type="NCBI Taxonomy" id="28113"/>
    <lineage>
        <taxon>Bacteria</taxon>
        <taxon>Pseudomonadati</taxon>
        <taxon>Bacteroidota</taxon>
        <taxon>Bacteroidia</taxon>
        <taxon>Bacteroidales</taxon>
        <taxon>Bacteroidaceae</taxon>
        <taxon>Bacteroides</taxon>
    </lineage>
</organism>
<evidence type="ECO:0000256" key="1">
    <source>
        <dbReference type="ARBA" id="ARBA00004196"/>
    </source>
</evidence>
<evidence type="ECO:0000256" key="4">
    <source>
        <dbReference type="ARBA" id="ARBA00023284"/>
    </source>
</evidence>
<protein>
    <submittedName>
        <fullName evidence="6">Thiol-disulfide isomerase/thioredoxin</fullName>
    </submittedName>
</protein>
<dbReference type="Proteomes" id="UP000295600">
    <property type="component" value="Unassembled WGS sequence"/>
</dbReference>
<dbReference type="InterPro" id="IPR012336">
    <property type="entry name" value="Thioredoxin-like_fold"/>
</dbReference>
<comment type="subcellular location">
    <subcellularLocation>
        <location evidence="1">Cell envelope</location>
    </subcellularLocation>
</comment>
<keyword evidence="4" id="KW-0676">Redox-active center</keyword>
<dbReference type="PROSITE" id="PS51352">
    <property type="entry name" value="THIOREDOXIN_2"/>
    <property type="match status" value="1"/>
</dbReference>
<proteinExistence type="predicted"/>
<dbReference type="GO" id="GO:0030313">
    <property type="term" value="C:cell envelope"/>
    <property type="evidence" value="ECO:0007669"/>
    <property type="project" value="UniProtKB-SubCell"/>
</dbReference>
<gene>
    <name evidence="6" type="ORF">EV202_10651</name>
</gene>
<comment type="caution">
    <text evidence="6">The sequence shown here is derived from an EMBL/GenBank/DDBJ whole genome shotgun (WGS) entry which is preliminary data.</text>
</comment>
<keyword evidence="3" id="KW-1015">Disulfide bond</keyword>
<dbReference type="CDD" id="cd02966">
    <property type="entry name" value="TlpA_like_family"/>
    <property type="match status" value="1"/>
</dbReference>
<dbReference type="PANTHER" id="PTHR42852:SF6">
    <property type="entry name" value="THIOL:DISULFIDE INTERCHANGE PROTEIN DSBE"/>
    <property type="match status" value="1"/>
</dbReference>
<keyword evidence="6" id="KW-0413">Isomerase</keyword>
<dbReference type="EMBL" id="SLXB01000006">
    <property type="protein sequence ID" value="TCO93760.1"/>
    <property type="molecule type" value="Genomic_DNA"/>
</dbReference>
<dbReference type="AlphaFoldDB" id="A0A4R2M8E0"/>
<evidence type="ECO:0000256" key="3">
    <source>
        <dbReference type="ARBA" id="ARBA00023157"/>
    </source>
</evidence>
<dbReference type="Pfam" id="PF13905">
    <property type="entry name" value="Thioredoxin_8"/>
    <property type="match status" value="1"/>
</dbReference>
<evidence type="ECO:0000313" key="6">
    <source>
        <dbReference type="EMBL" id="TCO93760.1"/>
    </source>
</evidence>